<gene>
    <name evidence="2" type="ORF">IAB59_00285</name>
</gene>
<protein>
    <submittedName>
        <fullName evidence="2">Uncharacterized protein</fullName>
    </submittedName>
</protein>
<evidence type="ECO:0000313" key="2">
    <source>
        <dbReference type="EMBL" id="HIT36908.1"/>
    </source>
</evidence>
<dbReference type="AlphaFoldDB" id="A0A9D1G9V1"/>
<proteinExistence type="predicted"/>
<accession>A0A9D1G9V1</accession>
<name>A0A9D1G9V1_9FIRM</name>
<reference evidence="2" key="1">
    <citation type="submission" date="2020-10" db="EMBL/GenBank/DDBJ databases">
        <authorList>
            <person name="Gilroy R."/>
        </authorList>
    </citation>
    <scope>NUCLEOTIDE SEQUENCE</scope>
    <source>
        <strain evidence="2">CHK195-26880</strain>
    </source>
</reference>
<organism evidence="2 3">
    <name type="scientific">Candidatus Onthousia faecipullorum</name>
    <dbReference type="NCBI Taxonomy" id="2840887"/>
    <lineage>
        <taxon>Bacteria</taxon>
        <taxon>Bacillati</taxon>
        <taxon>Bacillota</taxon>
        <taxon>Bacilli</taxon>
        <taxon>Candidatus Onthousia</taxon>
    </lineage>
</organism>
<comment type="caution">
    <text evidence="2">The sequence shown here is derived from an EMBL/GenBank/DDBJ whole genome shotgun (WGS) entry which is preliminary data.</text>
</comment>
<dbReference type="Proteomes" id="UP000886833">
    <property type="component" value="Unassembled WGS sequence"/>
</dbReference>
<evidence type="ECO:0000313" key="3">
    <source>
        <dbReference type="Proteomes" id="UP000886833"/>
    </source>
</evidence>
<evidence type="ECO:0000256" key="1">
    <source>
        <dbReference type="SAM" id="MobiDB-lite"/>
    </source>
</evidence>
<feature type="compositionally biased region" description="Basic and acidic residues" evidence="1">
    <location>
        <begin position="7"/>
        <end position="25"/>
    </location>
</feature>
<sequence>MIKLTKKQKEIRDNYKKKTGKEMPPPRKLKDRWEKEEMIIIKKQK</sequence>
<feature type="region of interest" description="Disordered" evidence="1">
    <location>
        <begin position="1"/>
        <end position="30"/>
    </location>
</feature>
<dbReference type="EMBL" id="DVKQ01000002">
    <property type="protein sequence ID" value="HIT36908.1"/>
    <property type="molecule type" value="Genomic_DNA"/>
</dbReference>
<reference evidence="2" key="2">
    <citation type="journal article" date="2021" name="PeerJ">
        <title>Extensive microbial diversity within the chicken gut microbiome revealed by metagenomics and culture.</title>
        <authorList>
            <person name="Gilroy R."/>
            <person name="Ravi A."/>
            <person name="Getino M."/>
            <person name="Pursley I."/>
            <person name="Horton D.L."/>
            <person name="Alikhan N.F."/>
            <person name="Baker D."/>
            <person name="Gharbi K."/>
            <person name="Hall N."/>
            <person name="Watson M."/>
            <person name="Adriaenssens E.M."/>
            <person name="Foster-Nyarko E."/>
            <person name="Jarju S."/>
            <person name="Secka A."/>
            <person name="Antonio M."/>
            <person name="Oren A."/>
            <person name="Chaudhuri R.R."/>
            <person name="La Ragione R."/>
            <person name="Hildebrand F."/>
            <person name="Pallen M.J."/>
        </authorList>
    </citation>
    <scope>NUCLEOTIDE SEQUENCE</scope>
    <source>
        <strain evidence="2">CHK195-26880</strain>
    </source>
</reference>